<feature type="domain" description="Acyltransferase 3" evidence="2">
    <location>
        <begin position="9"/>
        <end position="311"/>
    </location>
</feature>
<dbReference type="Pfam" id="PF01757">
    <property type="entry name" value="Acyl_transf_3"/>
    <property type="match status" value="1"/>
</dbReference>
<feature type="transmembrane region" description="Helical" evidence="1">
    <location>
        <begin position="86"/>
        <end position="107"/>
    </location>
</feature>
<gene>
    <name evidence="3" type="ORF">BHLFYP23_01587</name>
</gene>
<dbReference type="GO" id="GO:0016747">
    <property type="term" value="F:acyltransferase activity, transferring groups other than amino-acyl groups"/>
    <property type="evidence" value="ECO:0007669"/>
    <property type="project" value="InterPro"/>
</dbReference>
<keyword evidence="1" id="KW-1133">Transmembrane helix</keyword>
<evidence type="ECO:0000259" key="2">
    <source>
        <dbReference type="Pfam" id="PF01757"/>
    </source>
</evidence>
<proteinExistence type="predicted"/>
<keyword evidence="1" id="KW-0472">Membrane</keyword>
<organism evidence="3">
    <name type="scientific">Blautia hansenii</name>
    <name type="common">Ruminococcus hansenii</name>
    <dbReference type="NCBI Taxonomy" id="1322"/>
    <lineage>
        <taxon>Bacteria</taxon>
        <taxon>Bacillati</taxon>
        <taxon>Bacillota</taxon>
        <taxon>Clostridia</taxon>
        <taxon>Lachnospirales</taxon>
        <taxon>Lachnospiraceae</taxon>
        <taxon>Blautia</taxon>
    </lineage>
</organism>
<dbReference type="InterPro" id="IPR002656">
    <property type="entry name" value="Acyl_transf_3_dom"/>
</dbReference>
<feature type="transmembrane region" description="Helical" evidence="1">
    <location>
        <begin position="173"/>
        <end position="197"/>
    </location>
</feature>
<keyword evidence="3" id="KW-0808">Transferase</keyword>
<protein>
    <submittedName>
        <fullName evidence="3">Acyltransferase family protein</fullName>
    </submittedName>
</protein>
<dbReference type="InterPro" id="IPR052734">
    <property type="entry name" value="Nod_factor_acetyltransferase"/>
</dbReference>
<feature type="transmembrane region" description="Helical" evidence="1">
    <location>
        <begin position="127"/>
        <end position="146"/>
    </location>
</feature>
<dbReference type="AlphaFoldDB" id="A0A6N2REK0"/>
<dbReference type="RefSeq" id="WP_156341859.1">
    <property type="nucleotide sequence ID" value="NZ_CACRSY010000005.1"/>
</dbReference>
<dbReference type="EMBL" id="CACRSY010000005">
    <property type="protein sequence ID" value="VYS79276.1"/>
    <property type="molecule type" value="Genomic_DNA"/>
</dbReference>
<evidence type="ECO:0000256" key="1">
    <source>
        <dbReference type="SAM" id="Phobius"/>
    </source>
</evidence>
<sequence>MNTIRKKETWIDDIKIFACILVVLGHFFQSMIKSGIYLENDVIDWFLKTIYYFHVPVFFICSGYLYQATVHFICLKDWGRNIVKKLLSLGIPYLLFSTATWILKTIFSGSVNDEVASLYDVLFLHPISPYWYLYTLLFLFVFIPVIKKRNYYFLGIALAVKLLNIILGDSDFYLISAICQNAIWFVMGMYMSCFQITEKVKTRVWQVRGEWGIILFSILSLLFYFFDGGKLGAFLLGMLACISLFLTYISIKPKKESFFIMLLKDSTWPIFLMHTLFAAPIRSILMKLGISNWIIHTILGLGISIVGPMLVVLIMRKWTWMEIFFYPEKKFRVWIAKRNGKDR</sequence>
<accession>A0A6N2REK0</accession>
<keyword evidence="3" id="KW-0012">Acyltransferase</keyword>
<feature type="transmembrane region" description="Helical" evidence="1">
    <location>
        <begin position="151"/>
        <end position="167"/>
    </location>
</feature>
<keyword evidence="1" id="KW-0812">Transmembrane</keyword>
<evidence type="ECO:0000313" key="3">
    <source>
        <dbReference type="EMBL" id="VYS79276.1"/>
    </source>
</evidence>
<reference evidence="3" key="1">
    <citation type="submission" date="2019-11" db="EMBL/GenBank/DDBJ databases">
        <authorList>
            <person name="Feng L."/>
        </authorList>
    </citation>
    <scope>NUCLEOTIDE SEQUENCE</scope>
    <source>
        <strain evidence="3">BhanseniiLFYP23</strain>
    </source>
</reference>
<dbReference type="PANTHER" id="PTHR37312:SF1">
    <property type="entry name" value="MEMBRANE-BOUND ACYLTRANSFERASE YKRP-RELATED"/>
    <property type="match status" value="1"/>
</dbReference>
<feature type="transmembrane region" description="Helical" evidence="1">
    <location>
        <begin position="293"/>
        <end position="315"/>
    </location>
</feature>
<name>A0A6N2REK0_BLAHA</name>
<feature type="transmembrane region" description="Helical" evidence="1">
    <location>
        <begin position="209"/>
        <end position="226"/>
    </location>
</feature>
<feature type="transmembrane region" description="Helical" evidence="1">
    <location>
        <begin position="258"/>
        <end position="281"/>
    </location>
</feature>
<dbReference type="PANTHER" id="PTHR37312">
    <property type="entry name" value="MEMBRANE-BOUND ACYLTRANSFERASE YKRP-RELATED"/>
    <property type="match status" value="1"/>
</dbReference>
<feature type="transmembrane region" description="Helical" evidence="1">
    <location>
        <begin position="16"/>
        <end position="38"/>
    </location>
</feature>
<feature type="transmembrane region" description="Helical" evidence="1">
    <location>
        <begin position="50"/>
        <end position="74"/>
    </location>
</feature>
<feature type="transmembrane region" description="Helical" evidence="1">
    <location>
        <begin position="232"/>
        <end position="251"/>
    </location>
</feature>